<protein>
    <submittedName>
        <fullName evidence="3">Uncharacterized protein</fullName>
    </submittedName>
</protein>
<feature type="region of interest" description="Disordered" evidence="1">
    <location>
        <begin position="316"/>
        <end position="378"/>
    </location>
</feature>
<feature type="compositionally biased region" description="Polar residues" evidence="1">
    <location>
        <begin position="531"/>
        <end position="556"/>
    </location>
</feature>
<reference evidence="3 4" key="1">
    <citation type="submission" date="2016-03" db="EMBL/GenBank/DDBJ databases">
        <title>Cyphomyrmex costatus WGS genome.</title>
        <authorList>
            <person name="Nygaard S."/>
            <person name="Hu H."/>
            <person name="Boomsma J."/>
            <person name="Zhang G."/>
        </authorList>
    </citation>
    <scope>NUCLEOTIDE SEQUENCE [LARGE SCALE GENOMIC DNA]</scope>
    <source>
        <strain evidence="3">MS0001</strain>
        <tissue evidence="3">Whole body</tissue>
    </source>
</reference>
<feature type="compositionally biased region" description="Basic residues" evidence="1">
    <location>
        <begin position="592"/>
        <end position="604"/>
    </location>
</feature>
<feature type="compositionally biased region" description="Basic and acidic residues" evidence="1">
    <location>
        <begin position="566"/>
        <end position="583"/>
    </location>
</feature>
<dbReference type="OrthoDB" id="6624682at2759"/>
<keyword evidence="2" id="KW-1133">Transmembrane helix</keyword>
<organism evidence="3 4">
    <name type="scientific">Cyphomyrmex costatus</name>
    <dbReference type="NCBI Taxonomy" id="456900"/>
    <lineage>
        <taxon>Eukaryota</taxon>
        <taxon>Metazoa</taxon>
        <taxon>Ecdysozoa</taxon>
        <taxon>Arthropoda</taxon>
        <taxon>Hexapoda</taxon>
        <taxon>Insecta</taxon>
        <taxon>Pterygota</taxon>
        <taxon>Neoptera</taxon>
        <taxon>Endopterygota</taxon>
        <taxon>Hymenoptera</taxon>
        <taxon>Apocrita</taxon>
        <taxon>Aculeata</taxon>
        <taxon>Formicoidea</taxon>
        <taxon>Formicidae</taxon>
        <taxon>Myrmicinae</taxon>
        <taxon>Cyphomyrmex</taxon>
    </lineage>
</organism>
<evidence type="ECO:0000256" key="1">
    <source>
        <dbReference type="SAM" id="MobiDB-lite"/>
    </source>
</evidence>
<gene>
    <name evidence="3" type="ORF">ALC62_07459</name>
</gene>
<accession>A0A195CNV1</accession>
<feature type="region of interest" description="Disordered" evidence="1">
    <location>
        <begin position="796"/>
        <end position="860"/>
    </location>
</feature>
<keyword evidence="4" id="KW-1185">Reference proteome</keyword>
<evidence type="ECO:0000313" key="3">
    <source>
        <dbReference type="EMBL" id="KYN01779.1"/>
    </source>
</evidence>
<sequence>MLLCSILRGVLSASFGTVVQIAIFLLQNSDISRVLASMPPGAEDEIIVIEHLPGRRVHLQDFFWTGLEDVPPWVDPDQGLTYYETKTIVHTVTVYTPTDEHPSDPISPHHPDTYNPECITCIEPTPRLDDDDDQNIGILIGDDPGPRYWLLTVLRDEVVPPKVEFRLARLYRAAFSRQQQKHLGVLSMDPRSHRDALLRDLLNRKNVQKHFETSSQVKAPQEEISTNTTKTQSFELIVGTSESSTTHAKTEASIPNLVDEKYVSNVSQVKSMRMIEIPRPKKMLLPVFDIDTTNDYDKSTKDDFALKKIIKTLKEETKSSATQNDESITVDPTHLVPDTIDDSSKQFPPQSIPIPSTDSNTESISRSRSNGNEDVSTNVRSRLRLADGSIPGVVKVRMQNTSIVDGETNLIYSVHLDGKPVPAEIAARDMALLSPQEVALELGAPVIIQSKPYSEESKPLALSRRRDAWLLIGAAGAGVVLLIFVLVGLILAAKRKRAHSAAVAPPNKSILKKEREYATATSGLDNTAFSISETEIKTDGTSQRQTPRTLSRTPITPDTPDSLELGIHEVSSDDDEEPKKIRESVLWNTQKRAAKKTRASHGRMTRANAMDRAESPDSLTDHIETLESLENGYAKHKEESTASPRSYLSMPSCKQFPSMRSVEPLSRVLEPVMIRHLDIDSPELVRHNRNDDVDDTFLARTSSASKDPGAVGPIVWNLRKQIFSTEGNGTSETDIDGVYHLPSGPVGRARRRLHELLEDSFSLFGSRDVKVKEPQRPSQPITVARTTDSLAILSETRGKSAHASPAATPTMEMKTRPRTSLPHRGPDEGIPETGQTESIHSRGVWGSRPLSAGPFHRPNLPEVDTRRILADSRLPPEDPAVPLIASIKKELEKFSPQ</sequence>
<dbReference type="Proteomes" id="UP000078542">
    <property type="component" value="Unassembled WGS sequence"/>
</dbReference>
<feature type="compositionally biased region" description="Basic and acidic residues" evidence="1">
    <location>
        <begin position="609"/>
        <end position="618"/>
    </location>
</feature>
<feature type="compositionally biased region" description="Polar residues" evidence="1">
    <location>
        <begin position="345"/>
        <end position="378"/>
    </location>
</feature>
<feature type="region of interest" description="Disordered" evidence="1">
    <location>
        <begin position="531"/>
        <end position="618"/>
    </location>
</feature>
<evidence type="ECO:0000256" key="2">
    <source>
        <dbReference type="SAM" id="Phobius"/>
    </source>
</evidence>
<dbReference type="KEGG" id="ccoa:108774806"/>
<dbReference type="AlphaFoldDB" id="A0A195CNV1"/>
<evidence type="ECO:0000313" key="4">
    <source>
        <dbReference type="Proteomes" id="UP000078542"/>
    </source>
</evidence>
<proteinExistence type="predicted"/>
<feature type="transmembrane region" description="Helical" evidence="2">
    <location>
        <begin position="468"/>
        <end position="493"/>
    </location>
</feature>
<dbReference type="STRING" id="456900.A0A195CNV1"/>
<keyword evidence="2" id="KW-0812">Transmembrane</keyword>
<keyword evidence="2" id="KW-0472">Membrane</keyword>
<name>A0A195CNV1_9HYME</name>
<dbReference type="EMBL" id="KQ977580">
    <property type="protein sequence ID" value="KYN01779.1"/>
    <property type="molecule type" value="Genomic_DNA"/>
</dbReference>